<organism evidence="1 2">
    <name type="scientific">Romanomermis culicivorax</name>
    <name type="common">Nematode worm</name>
    <dbReference type="NCBI Taxonomy" id="13658"/>
    <lineage>
        <taxon>Eukaryota</taxon>
        <taxon>Metazoa</taxon>
        <taxon>Ecdysozoa</taxon>
        <taxon>Nematoda</taxon>
        <taxon>Enoplea</taxon>
        <taxon>Dorylaimia</taxon>
        <taxon>Mermithida</taxon>
        <taxon>Mermithoidea</taxon>
        <taxon>Mermithidae</taxon>
        <taxon>Romanomermis</taxon>
    </lineage>
</organism>
<proteinExistence type="predicted"/>
<keyword evidence="1" id="KW-1185">Reference proteome</keyword>
<reference evidence="2" key="1">
    <citation type="submission" date="2022-11" db="UniProtKB">
        <authorList>
            <consortium name="WormBaseParasite"/>
        </authorList>
    </citation>
    <scope>IDENTIFICATION</scope>
</reference>
<protein>
    <submittedName>
        <fullName evidence="2">Uncharacterized protein</fullName>
    </submittedName>
</protein>
<dbReference type="WBParaSite" id="nRc.2.0.1.t38088-RA">
    <property type="protein sequence ID" value="nRc.2.0.1.t38088-RA"/>
    <property type="gene ID" value="nRc.2.0.1.g38088"/>
</dbReference>
<dbReference type="Proteomes" id="UP000887565">
    <property type="component" value="Unplaced"/>
</dbReference>
<dbReference type="AlphaFoldDB" id="A0A915KGY2"/>
<evidence type="ECO:0000313" key="2">
    <source>
        <dbReference type="WBParaSite" id="nRc.2.0.1.t38088-RA"/>
    </source>
</evidence>
<sequence length="148" mass="16493">MQTQHGAQCPLIKITTVLAVGNSCNKKCSSEKCILMDFRSSKPRNFSALRDGNDGNDHCLLNPAQAPPIVTKNPVFSVYWFGIDSDSKRYLNDSATPKKASCANNSYLKMSRFWKGRFKGGVEGFVFLVWFNGMLQSKSQNNGQLTIM</sequence>
<evidence type="ECO:0000313" key="1">
    <source>
        <dbReference type="Proteomes" id="UP000887565"/>
    </source>
</evidence>
<accession>A0A915KGY2</accession>
<name>A0A915KGY2_ROMCU</name>